<gene>
    <name evidence="4" type="ORF">GPUH_LOCUS20831</name>
</gene>
<dbReference type="EMBL" id="UYRT01091237">
    <property type="protein sequence ID" value="VDN36909.1"/>
    <property type="molecule type" value="Genomic_DNA"/>
</dbReference>
<dbReference type="WBParaSite" id="GPUH_0002085701-mRNA-1">
    <property type="protein sequence ID" value="GPUH_0002085701-mRNA-1"/>
    <property type="gene ID" value="GPUH_0002085701"/>
</dbReference>
<reference evidence="6" key="1">
    <citation type="submission" date="2016-06" db="UniProtKB">
        <authorList>
            <consortium name="WormBaseParasite"/>
        </authorList>
    </citation>
    <scope>IDENTIFICATION</scope>
</reference>
<accession>A0A183EIP1</accession>
<evidence type="ECO:0000259" key="3">
    <source>
        <dbReference type="Pfam" id="PF10189"/>
    </source>
</evidence>
<dbReference type="InterPro" id="IPR019333">
    <property type="entry name" value="INTS3_N"/>
</dbReference>
<dbReference type="InterPro" id="IPR045334">
    <property type="entry name" value="INTS3"/>
</dbReference>
<comment type="function">
    <text evidence="2">Component of the integrator complex, a multiprotein complex that terminates RNA polymerase II (Pol II) transcription in the promoter-proximal region of genes. The integrator complex provides a quality checkpoint during transcription elongation by driving premature transcription termination of transcripts that are unfavorably configured for transcriptional elongation: the complex terminates transcription by (1) catalyzing dephosphorylation of the C-terminal domain (CTD) of Pol II subunit Polr2A/Rbp1 and Spt5, and (2) degrading the exiting nascent RNA transcript via endonuclease activity. The integrator complex is also involved in the 3'-end processing of the U7 snRNA, and also the spliceosomal snRNAs U1, U2, U4 and U5.</text>
</comment>
<name>A0A183EIP1_9BILA</name>
<evidence type="ECO:0000313" key="4">
    <source>
        <dbReference type="EMBL" id="VDN36909.1"/>
    </source>
</evidence>
<dbReference type="Pfam" id="PF10189">
    <property type="entry name" value="Ints3_N"/>
    <property type="match status" value="1"/>
</dbReference>
<dbReference type="GO" id="GO:0005737">
    <property type="term" value="C:cytoplasm"/>
    <property type="evidence" value="ECO:0007669"/>
    <property type="project" value="TreeGrafter"/>
</dbReference>
<evidence type="ECO:0000256" key="2">
    <source>
        <dbReference type="ARBA" id="ARBA00054331"/>
    </source>
</evidence>
<feature type="domain" description="Integrator complex subunit 3 N-terminal" evidence="3">
    <location>
        <begin position="105"/>
        <end position="211"/>
    </location>
</feature>
<dbReference type="Proteomes" id="UP000271098">
    <property type="component" value="Unassembled WGS sequence"/>
</dbReference>
<evidence type="ECO:0000313" key="6">
    <source>
        <dbReference type="WBParaSite" id="GPUH_0002085701-mRNA-1"/>
    </source>
</evidence>
<keyword evidence="5" id="KW-1185">Reference proteome</keyword>
<evidence type="ECO:0000256" key="1">
    <source>
        <dbReference type="ARBA" id="ARBA00032741"/>
    </source>
</evidence>
<proteinExistence type="predicted"/>
<dbReference type="AlphaFoldDB" id="A0A183EIP1"/>
<dbReference type="PANTHER" id="PTHR13587">
    <property type="entry name" value="INTEGRATOR COMPLEX SUBUNIT 3"/>
    <property type="match status" value="1"/>
</dbReference>
<dbReference type="PANTHER" id="PTHR13587:SF7">
    <property type="entry name" value="INTEGRATOR COMPLEX SUBUNIT 3"/>
    <property type="match status" value="1"/>
</dbReference>
<reference evidence="4 5" key="2">
    <citation type="submission" date="2018-11" db="EMBL/GenBank/DDBJ databases">
        <authorList>
            <consortium name="Pathogen Informatics"/>
        </authorList>
    </citation>
    <scope>NUCLEOTIDE SEQUENCE [LARGE SCALE GENOMIC DNA]</scope>
</reference>
<protein>
    <recommendedName>
        <fullName evidence="1">SOSS complex subunit A homolog</fullName>
    </recommendedName>
</protein>
<evidence type="ECO:0000313" key="5">
    <source>
        <dbReference type="Proteomes" id="UP000271098"/>
    </source>
</evidence>
<organism evidence="6">
    <name type="scientific">Gongylonema pulchrum</name>
    <dbReference type="NCBI Taxonomy" id="637853"/>
    <lineage>
        <taxon>Eukaryota</taxon>
        <taxon>Metazoa</taxon>
        <taxon>Ecdysozoa</taxon>
        <taxon>Nematoda</taxon>
        <taxon>Chromadorea</taxon>
        <taxon>Rhabditida</taxon>
        <taxon>Spirurina</taxon>
        <taxon>Spiruromorpha</taxon>
        <taxon>Spiruroidea</taxon>
        <taxon>Gongylonematidae</taxon>
        <taxon>Gongylonema</taxon>
    </lineage>
</organism>
<sequence>MTKLENGFALVQSRISGLSEKESYDVLLQMAGETKVFETITGGLVYGLLTEPSNAHKYFSIMSLLARDSWFCALCNMNMILFELYPRLKSEVREQIVYFFRNDLKETCSLLNAVAVMLNDNHAWLNELKPKASLIPVTLLTFTRFICDLSPYNTFEQLRSQMILVCQWLLTERFLDCAQLGRDLVLSLMRVSKIPAFVAIWKQLLYTPNKLGLAVGG</sequence>
<dbReference type="OrthoDB" id="5855746at2759"/>